<keyword evidence="7" id="KW-1185">Reference proteome</keyword>
<name>A7HWZ0_PARL1</name>
<evidence type="ECO:0000256" key="3">
    <source>
        <dbReference type="PROSITE-ProRule" id="PRU00169"/>
    </source>
</evidence>
<comment type="caution">
    <text evidence="3">Lacks conserved residue(s) required for the propagation of feature annotation.</text>
</comment>
<dbReference type="PROSITE" id="PS50110">
    <property type="entry name" value="RESPONSE_REGULATORY"/>
    <property type="match status" value="2"/>
</dbReference>
<organism evidence="6 7">
    <name type="scientific">Parvibaculum lavamentivorans (strain DS-1 / DSM 13023 / NCIMB 13966)</name>
    <dbReference type="NCBI Taxonomy" id="402881"/>
    <lineage>
        <taxon>Bacteria</taxon>
        <taxon>Pseudomonadati</taxon>
        <taxon>Pseudomonadota</taxon>
        <taxon>Alphaproteobacteria</taxon>
        <taxon>Hyphomicrobiales</taxon>
        <taxon>Parvibaculaceae</taxon>
        <taxon>Parvibaculum</taxon>
    </lineage>
</organism>
<dbReference type="AlphaFoldDB" id="A7HWZ0"/>
<dbReference type="GO" id="GO:0052621">
    <property type="term" value="F:diguanylate cyclase activity"/>
    <property type="evidence" value="ECO:0007669"/>
    <property type="project" value="UniProtKB-EC"/>
</dbReference>
<sequence length="457" mass="50516">MTARVLIVDDVPANLKLLDAKLTAEYFDVFKAASGPEALEAAKEQQPDIILLDVMMPGMDGFEVCRRLKAMPETEHIPVVMVTALDQPKDRVQGLEAGADDFLTKPLNDLALFARVRSLVRLKMVTDELRMREATGQRIGALGAGTTGDFLMTEPGRILAIDDRPTSLKRITETLASEHNVTVAETQEELLQLANSGNFDLHIVSLTLQEFDGLRLCSQLRSLEATRQTPILAIVEEGDTGRLVRALDMGVNDYLVRPVERNELVARARSQLRRKRYQDYLRDKFQQGLELAITDGLTGLYNRRYMEGHLATLVDDAANTGKPVALLIFDIDYFKAVNDTHGHQAGDEVLKEFADRISANVRGIDLACRLGGEEFVVVMPDTDLTYAMTVAERLRQGVALRPFKLDETGRTLDVTVSIGIAVTEGPNDTAAKLLGRADQGLYRAKRDGRNRVVAEAA</sequence>
<feature type="domain" description="GGDEF" evidence="5">
    <location>
        <begin position="322"/>
        <end position="457"/>
    </location>
</feature>
<dbReference type="SMART" id="SM00267">
    <property type="entry name" value="GGDEF"/>
    <property type="match status" value="1"/>
</dbReference>
<feature type="modified residue" description="4-aspartylphosphate" evidence="3">
    <location>
        <position position="53"/>
    </location>
</feature>
<dbReference type="InterPro" id="IPR000160">
    <property type="entry name" value="GGDEF_dom"/>
</dbReference>
<dbReference type="GO" id="GO:0005886">
    <property type="term" value="C:plasma membrane"/>
    <property type="evidence" value="ECO:0007669"/>
    <property type="project" value="TreeGrafter"/>
</dbReference>
<dbReference type="NCBIfam" id="NF007135">
    <property type="entry name" value="PRK09581.1"/>
    <property type="match status" value="1"/>
</dbReference>
<dbReference type="RefSeq" id="WP_012111738.1">
    <property type="nucleotide sequence ID" value="NC_009719.1"/>
</dbReference>
<evidence type="ECO:0000259" key="4">
    <source>
        <dbReference type="PROSITE" id="PS50110"/>
    </source>
</evidence>
<gene>
    <name evidence="6" type="ordered locus">Plav_2815</name>
</gene>
<dbReference type="InterPro" id="IPR043128">
    <property type="entry name" value="Rev_trsase/Diguanyl_cyclase"/>
</dbReference>
<dbReference type="EMBL" id="CP000774">
    <property type="protein sequence ID" value="ABS64423.1"/>
    <property type="molecule type" value="Genomic_DNA"/>
</dbReference>
<dbReference type="Proteomes" id="UP000006377">
    <property type="component" value="Chromosome"/>
</dbReference>
<dbReference type="GO" id="GO:0043709">
    <property type="term" value="P:cell adhesion involved in single-species biofilm formation"/>
    <property type="evidence" value="ECO:0007669"/>
    <property type="project" value="TreeGrafter"/>
</dbReference>
<dbReference type="Pfam" id="PF00072">
    <property type="entry name" value="Response_reg"/>
    <property type="match status" value="2"/>
</dbReference>
<dbReference type="GO" id="GO:1902201">
    <property type="term" value="P:negative regulation of bacterial-type flagellum-dependent cell motility"/>
    <property type="evidence" value="ECO:0007669"/>
    <property type="project" value="TreeGrafter"/>
</dbReference>
<proteinExistence type="predicted"/>
<dbReference type="HOGENOM" id="CLU_000445_11_28_5"/>
<dbReference type="InterPro" id="IPR050469">
    <property type="entry name" value="Diguanylate_Cyclase"/>
</dbReference>
<reference evidence="6 7" key="1">
    <citation type="journal article" date="2011" name="Stand. Genomic Sci.">
        <title>Complete genome sequence of Parvibaculum lavamentivorans type strain (DS-1(T)).</title>
        <authorList>
            <person name="Schleheck D."/>
            <person name="Weiss M."/>
            <person name="Pitluck S."/>
            <person name="Bruce D."/>
            <person name="Land M.L."/>
            <person name="Han S."/>
            <person name="Saunders E."/>
            <person name="Tapia R."/>
            <person name="Detter C."/>
            <person name="Brettin T."/>
            <person name="Han J."/>
            <person name="Woyke T."/>
            <person name="Goodwin L."/>
            <person name="Pennacchio L."/>
            <person name="Nolan M."/>
            <person name="Cook A.M."/>
            <person name="Kjelleberg S."/>
            <person name="Thomas T."/>
        </authorList>
    </citation>
    <scope>NUCLEOTIDE SEQUENCE [LARGE SCALE GENOMIC DNA]</scope>
    <source>
        <strain evidence="7">DS-1 / DSM 13023 / NCIMB 13966</strain>
    </source>
</reference>
<protein>
    <recommendedName>
        <fullName evidence="1">diguanylate cyclase</fullName>
        <ecNumber evidence="1">2.7.7.65</ecNumber>
    </recommendedName>
</protein>
<dbReference type="CDD" id="cd17538">
    <property type="entry name" value="REC_D1_PleD-like"/>
    <property type="match status" value="1"/>
</dbReference>
<evidence type="ECO:0000256" key="2">
    <source>
        <dbReference type="ARBA" id="ARBA00034247"/>
    </source>
</evidence>
<dbReference type="STRING" id="402881.Plav_2815"/>
<dbReference type="CDD" id="cd17539">
    <property type="entry name" value="psREC-like_D2_PleD"/>
    <property type="match status" value="1"/>
</dbReference>
<evidence type="ECO:0000313" key="7">
    <source>
        <dbReference type="Proteomes" id="UP000006377"/>
    </source>
</evidence>
<dbReference type="InterPro" id="IPR001789">
    <property type="entry name" value="Sig_transdc_resp-reg_receiver"/>
</dbReference>
<dbReference type="PANTHER" id="PTHR45138:SF9">
    <property type="entry name" value="DIGUANYLATE CYCLASE DGCM-RELATED"/>
    <property type="match status" value="1"/>
</dbReference>
<dbReference type="SUPFAM" id="SSF52172">
    <property type="entry name" value="CheY-like"/>
    <property type="match status" value="2"/>
</dbReference>
<dbReference type="SUPFAM" id="SSF55073">
    <property type="entry name" value="Nucleotide cyclase"/>
    <property type="match status" value="1"/>
</dbReference>
<dbReference type="Gene3D" id="3.40.50.2300">
    <property type="match status" value="2"/>
</dbReference>
<feature type="domain" description="Response regulatory" evidence="4">
    <location>
        <begin position="157"/>
        <end position="272"/>
    </location>
</feature>
<dbReference type="FunFam" id="3.40.50.2300:FF:000574">
    <property type="entry name" value="Response regulator PleD"/>
    <property type="match status" value="1"/>
</dbReference>
<keyword evidence="3" id="KW-0597">Phosphoprotein</keyword>
<dbReference type="GO" id="GO:0000160">
    <property type="term" value="P:phosphorelay signal transduction system"/>
    <property type="evidence" value="ECO:0007669"/>
    <property type="project" value="InterPro"/>
</dbReference>
<dbReference type="KEGG" id="pla:Plav_2815"/>
<evidence type="ECO:0000313" key="6">
    <source>
        <dbReference type="EMBL" id="ABS64423.1"/>
    </source>
</evidence>
<dbReference type="eggNOG" id="COG0745">
    <property type="taxonomic scope" value="Bacteria"/>
</dbReference>
<dbReference type="InterPro" id="IPR011006">
    <property type="entry name" value="CheY-like_superfamily"/>
</dbReference>
<dbReference type="NCBIfam" id="TIGR00254">
    <property type="entry name" value="GGDEF"/>
    <property type="match status" value="1"/>
</dbReference>
<dbReference type="CDD" id="cd01949">
    <property type="entry name" value="GGDEF"/>
    <property type="match status" value="1"/>
</dbReference>
<dbReference type="Gene3D" id="3.30.70.270">
    <property type="match status" value="1"/>
</dbReference>
<dbReference type="PROSITE" id="PS50887">
    <property type="entry name" value="GGDEF"/>
    <property type="match status" value="1"/>
</dbReference>
<dbReference type="Pfam" id="PF00990">
    <property type="entry name" value="GGDEF"/>
    <property type="match status" value="1"/>
</dbReference>
<evidence type="ECO:0000259" key="5">
    <source>
        <dbReference type="PROSITE" id="PS50887"/>
    </source>
</evidence>
<dbReference type="FunFam" id="3.30.70.270:FF:000001">
    <property type="entry name" value="Diguanylate cyclase domain protein"/>
    <property type="match status" value="1"/>
</dbReference>
<accession>A7HWZ0</accession>
<dbReference type="EC" id="2.7.7.65" evidence="1"/>
<feature type="domain" description="Response regulatory" evidence="4">
    <location>
        <begin position="4"/>
        <end position="120"/>
    </location>
</feature>
<comment type="catalytic activity">
    <reaction evidence="2">
        <text>2 GTP = 3',3'-c-di-GMP + 2 diphosphate</text>
        <dbReference type="Rhea" id="RHEA:24898"/>
        <dbReference type="ChEBI" id="CHEBI:33019"/>
        <dbReference type="ChEBI" id="CHEBI:37565"/>
        <dbReference type="ChEBI" id="CHEBI:58805"/>
        <dbReference type="EC" id="2.7.7.65"/>
    </reaction>
</comment>
<dbReference type="PANTHER" id="PTHR45138">
    <property type="entry name" value="REGULATORY COMPONENTS OF SENSORY TRANSDUCTION SYSTEM"/>
    <property type="match status" value="1"/>
</dbReference>
<evidence type="ECO:0000256" key="1">
    <source>
        <dbReference type="ARBA" id="ARBA00012528"/>
    </source>
</evidence>
<dbReference type="SMART" id="SM00448">
    <property type="entry name" value="REC"/>
    <property type="match status" value="2"/>
</dbReference>
<dbReference type="InterPro" id="IPR029787">
    <property type="entry name" value="Nucleotide_cyclase"/>
</dbReference>
<dbReference type="OrthoDB" id="9812260at2"/>
<dbReference type="eggNOG" id="COG3706">
    <property type="taxonomic scope" value="Bacteria"/>
</dbReference>